<dbReference type="EC" id="4.1.99.3" evidence="4"/>
<dbReference type="SUPFAM" id="SSF52425">
    <property type="entry name" value="Cryptochrome/photolyase, N-terminal domain"/>
    <property type="match status" value="1"/>
</dbReference>
<protein>
    <recommendedName>
        <fullName evidence="5">Deoxyribodipyrimidine photo-lyase</fullName>
        <ecNumber evidence="4">4.1.99.3</ecNumber>
    </recommendedName>
    <alternativeName>
        <fullName evidence="12">DNA photolyase</fullName>
    </alternativeName>
</protein>
<keyword evidence="11 16" id="KW-0456">Lyase</keyword>
<evidence type="ECO:0000256" key="5">
    <source>
        <dbReference type="ARBA" id="ARBA00014046"/>
    </source>
</evidence>
<dbReference type="InterPro" id="IPR052219">
    <property type="entry name" value="Photolyase_Class-2"/>
</dbReference>
<evidence type="ECO:0000256" key="1">
    <source>
        <dbReference type="ARBA" id="ARBA00001932"/>
    </source>
</evidence>
<dbReference type="GO" id="GO:0003904">
    <property type="term" value="F:deoxyribodipyrimidine photo-lyase activity"/>
    <property type="evidence" value="ECO:0007669"/>
    <property type="project" value="UniProtKB-EC"/>
</dbReference>
<reference evidence="16 17" key="1">
    <citation type="submission" date="2020-08" db="EMBL/GenBank/DDBJ databases">
        <title>Genomic Encyclopedia of Type Strains, Phase IV (KMG-IV): sequencing the most valuable type-strain genomes for metagenomic binning, comparative biology and taxonomic classification.</title>
        <authorList>
            <person name="Goeker M."/>
        </authorList>
    </citation>
    <scope>NUCLEOTIDE SEQUENCE [LARGE SCALE GENOMIC DNA]</scope>
    <source>
        <strain evidence="16 17">DSM 25622</strain>
    </source>
</reference>
<evidence type="ECO:0000313" key="17">
    <source>
        <dbReference type="Proteomes" id="UP000580654"/>
    </source>
</evidence>
<comment type="caution">
    <text evidence="16">The sequence shown here is derived from an EMBL/GenBank/DDBJ whole genome shotgun (WGS) entry which is preliminary data.</text>
</comment>
<dbReference type="SUPFAM" id="SSF48173">
    <property type="entry name" value="Cryptochrome/photolyase FAD-binding domain"/>
    <property type="match status" value="1"/>
</dbReference>
<evidence type="ECO:0000313" key="16">
    <source>
        <dbReference type="EMBL" id="MBB5692938.1"/>
    </source>
</evidence>
<dbReference type="PROSITE" id="PS51645">
    <property type="entry name" value="PHR_CRY_ALPHA_BETA"/>
    <property type="match status" value="1"/>
</dbReference>
<evidence type="ECO:0000256" key="9">
    <source>
        <dbReference type="ARBA" id="ARBA00023125"/>
    </source>
</evidence>
<feature type="region of interest" description="Disordered" evidence="14">
    <location>
        <begin position="235"/>
        <end position="259"/>
    </location>
</feature>
<keyword evidence="6" id="KW-0285">Flavoprotein</keyword>
<feature type="domain" description="Photolyase/cryptochrome alpha/beta" evidence="15">
    <location>
        <begin position="20"/>
        <end position="148"/>
    </location>
</feature>
<dbReference type="InterPro" id="IPR036134">
    <property type="entry name" value="Crypto/Photolyase_FAD-like_sf"/>
</dbReference>
<evidence type="ECO:0000256" key="2">
    <source>
        <dbReference type="ARBA" id="ARBA00001974"/>
    </source>
</evidence>
<evidence type="ECO:0000256" key="10">
    <source>
        <dbReference type="ARBA" id="ARBA00023204"/>
    </source>
</evidence>
<dbReference type="PANTHER" id="PTHR10211:SF0">
    <property type="entry name" value="DEOXYRIBODIPYRIMIDINE PHOTO-LYASE"/>
    <property type="match status" value="1"/>
</dbReference>
<comment type="catalytic activity">
    <reaction evidence="13">
        <text>cyclobutadipyrimidine (in DNA) = 2 pyrimidine residues (in DNA).</text>
        <dbReference type="EC" id="4.1.99.3"/>
    </reaction>
</comment>
<keyword evidence="8" id="KW-0274">FAD</keyword>
<dbReference type="Gene3D" id="1.10.579.10">
    <property type="entry name" value="DNA Cyclobutane Dipyrimidine Photolyase, subunit A, domain 3"/>
    <property type="match status" value="1"/>
</dbReference>
<keyword evidence="17" id="KW-1185">Reference proteome</keyword>
<keyword evidence="10" id="KW-0234">DNA repair</keyword>
<dbReference type="Gene3D" id="3.40.50.620">
    <property type="entry name" value="HUPs"/>
    <property type="match status" value="1"/>
</dbReference>
<evidence type="ECO:0000256" key="4">
    <source>
        <dbReference type="ARBA" id="ARBA00013149"/>
    </source>
</evidence>
<dbReference type="GO" id="GO:0000719">
    <property type="term" value="P:photoreactive repair"/>
    <property type="evidence" value="ECO:0007669"/>
    <property type="project" value="TreeGrafter"/>
</dbReference>
<dbReference type="Gene3D" id="1.25.40.80">
    <property type="match status" value="2"/>
</dbReference>
<dbReference type="AlphaFoldDB" id="A0A840XW00"/>
<evidence type="ECO:0000259" key="15">
    <source>
        <dbReference type="PROSITE" id="PS51645"/>
    </source>
</evidence>
<dbReference type="InterPro" id="IPR014729">
    <property type="entry name" value="Rossmann-like_a/b/a_fold"/>
</dbReference>
<dbReference type="InterPro" id="IPR006050">
    <property type="entry name" value="DNA_photolyase_N"/>
</dbReference>
<dbReference type="PANTHER" id="PTHR10211">
    <property type="entry name" value="DEOXYRIBODIPYRIMIDINE PHOTOLYASE"/>
    <property type="match status" value="1"/>
</dbReference>
<dbReference type="InterPro" id="IPR036155">
    <property type="entry name" value="Crypto/Photolyase_N_sf"/>
</dbReference>
<comment type="cofactor">
    <cofactor evidence="1">
        <name>(6R)-5,10-methylene-5,6,7,8-tetrahydrofolate</name>
        <dbReference type="ChEBI" id="CHEBI:15636"/>
    </cofactor>
</comment>
<comment type="similarity">
    <text evidence="3">Belongs to the DNA photolyase class-2 family.</text>
</comment>
<name>A0A840XW00_9PROT</name>
<evidence type="ECO:0000256" key="14">
    <source>
        <dbReference type="SAM" id="MobiDB-lite"/>
    </source>
</evidence>
<feature type="compositionally biased region" description="Low complexity" evidence="14">
    <location>
        <begin position="238"/>
        <end position="250"/>
    </location>
</feature>
<keyword evidence="9" id="KW-0238">DNA-binding</keyword>
<evidence type="ECO:0000256" key="11">
    <source>
        <dbReference type="ARBA" id="ARBA00023239"/>
    </source>
</evidence>
<evidence type="ECO:0000256" key="8">
    <source>
        <dbReference type="ARBA" id="ARBA00022827"/>
    </source>
</evidence>
<dbReference type="EMBL" id="JACIJD010000003">
    <property type="protein sequence ID" value="MBB5692938.1"/>
    <property type="molecule type" value="Genomic_DNA"/>
</dbReference>
<evidence type="ECO:0000256" key="12">
    <source>
        <dbReference type="ARBA" id="ARBA00031671"/>
    </source>
</evidence>
<evidence type="ECO:0000256" key="6">
    <source>
        <dbReference type="ARBA" id="ARBA00022630"/>
    </source>
</evidence>
<sequence>MIQASRIRTLKEAPEREGAEYVLYWMGLAQRARFNPALELAVEEANARNLPLLVLYAIAEGFPEVNARHWTFLLEGIAEVGPALERRGIAFAARRTPPVETALHFAGRAALVVLDRNYLKPVRNFYADLAAQAPCRVVQVEGEVVVPVETASPKHEIAARTLRPKLRRLLPEYLHPLEERPVRVPAAAAGLQPESTLDLSDIPRSVAGLRCDHSVRPVRRFRGGTSQAEARLRRYLGDPDSPGAPGAADPPGLPFANYAAGRGRPEAGAASHMSPYLHFGQVSPVAIALAVMSSPAGGEEDRTAYIEELVVRRELAMNHIHYEPNYDDLSAVPAWARRTLDAHRADPRPFLYTPEQFELGLTHDRYWNAAMTEMRETGYMHNHMRMYWGKKIVEWSPTPEAAWETALRLNNRYFIDGRDANSFTNIGWLFGLHDRPWGPRPVFGNVRTLGAATLKKFDADGYVREVERLAAAERGEAAHG</sequence>
<evidence type="ECO:0000256" key="7">
    <source>
        <dbReference type="ARBA" id="ARBA00022763"/>
    </source>
</evidence>
<keyword evidence="7" id="KW-0227">DNA damage</keyword>
<dbReference type="RefSeq" id="WP_184514418.1">
    <property type="nucleotide sequence ID" value="NZ_JACIJD010000003.1"/>
</dbReference>
<evidence type="ECO:0000256" key="3">
    <source>
        <dbReference type="ARBA" id="ARBA00006409"/>
    </source>
</evidence>
<comment type="cofactor">
    <cofactor evidence="2">
        <name>FAD</name>
        <dbReference type="ChEBI" id="CHEBI:57692"/>
    </cofactor>
</comment>
<gene>
    <name evidence="16" type="ORF">FHS87_000957</name>
</gene>
<dbReference type="Pfam" id="PF00875">
    <property type="entry name" value="DNA_photolyase"/>
    <property type="match status" value="1"/>
</dbReference>
<evidence type="ECO:0000256" key="13">
    <source>
        <dbReference type="ARBA" id="ARBA00033999"/>
    </source>
</evidence>
<dbReference type="Proteomes" id="UP000580654">
    <property type="component" value="Unassembled WGS sequence"/>
</dbReference>
<dbReference type="FunFam" id="1.10.579.10:FF:000002">
    <property type="entry name" value="Deoxyribodipyrimidine photolyase"/>
    <property type="match status" value="1"/>
</dbReference>
<accession>A0A840XW00</accession>
<proteinExistence type="inferred from homology"/>
<dbReference type="GO" id="GO:0003677">
    <property type="term" value="F:DNA binding"/>
    <property type="evidence" value="ECO:0007669"/>
    <property type="project" value="UniProtKB-KW"/>
</dbReference>
<organism evidence="16 17">
    <name type="scientific">Muricoccus pecuniae</name>
    <dbReference type="NCBI Taxonomy" id="693023"/>
    <lineage>
        <taxon>Bacteria</taxon>
        <taxon>Pseudomonadati</taxon>
        <taxon>Pseudomonadota</taxon>
        <taxon>Alphaproteobacteria</taxon>
        <taxon>Acetobacterales</taxon>
        <taxon>Roseomonadaceae</taxon>
        <taxon>Muricoccus</taxon>
    </lineage>
</organism>